<dbReference type="PANTHER" id="PTHR30575:SF0">
    <property type="entry name" value="XAA-ARG DIPEPTIDASE"/>
    <property type="match status" value="1"/>
</dbReference>
<dbReference type="InterPro" id="IPR036264">
    <property type="entry name" value="Bact_exopeptidase_dim_dom"/>
</dbReference>
<dbReference type="Pfam" id="PF01546">
    <property type="entry name" value="Peptidase_M20"/>
    <property type="match status" value="1"/>
</dbReference>
<dbReference type="InterPro" id="IPR017439">
    <property type="entry name" value="Amidohydrolase"/>
</dbReference>
<organism evidence="1 2">
    <name type="scientific">Sporomusa acidovorans (strain ATCC 49682 / DSM 3132 / Mol)</name>
    <dbReference type="NCBI Taxonomy" id="1123286"/>
    <lineage>
        <taxon>Bacteria</taxon>
        <taxon>Bacillati</taxon>
        <taxon>Bacillota</taxon>
        <taxon>Negativicutes</taxon>
        <taxon>Selenomonadales</taxon>
        <taxon>Sporomusaceae</taxon>
        <taxon>Sporomusa</taxon>
    </lineage>
</organism>
<keyword evidence="1" id="KW-0378">Hydrolase</keyword>
<accession>A0ABZ3J5Z6</accession>
<dbReference type="SUPFAM" id="SSF53187">
    <property type="entry name" value="Zn-dependent exopeptidases"/>
    <property type="match status" value="1"/>
</dbReference>
<keyword evidence="2" id="KW-1185">Reference proteome</keyword>
<dbReference type="Gene3D" id="3.30.70.360">
    <property type="match status" value="1"/>
</dbReference>
<dbReference type="Gene3D" id="3.40.630.10">
    <property type="entry name" value="Zn peptidases"/>
    <property type="match status" value="1"/>
</dbReference>
<dbReference type="InterPro" id="IPR052030">
    <property type="entry name" value="Peptidase_M20/M20A_hydrolases"/>
</dbReference>
<dbReference type="PANTHER" id="PTHR30575">
    <property type="entry name" value="PEPTIDASE M20"/>
    <property type="match status" value="1"/>
</dbReference>
<dbReference type="GO" id="GO:0016787">
    <property type="term" value="F:hydrolase activity"/>
    <property type="evidence" value="ECO:0007669"/>
    <property type="project" value="UniProtKB-KW"/>
</dbReference>
<protein>
    <submittedName>
        <fullName evidence="1">p-aminobenzoyl-glutamate hydrolase subunit B</fullName>
        <ecNumber evidence="1">3.5.1.-</ecNumber>
    </submittedName>
</protein>
<reference evidence="1" key="1">
    <citation type="submission" date="2024-05" db="EMBL/GenBank/DDBJ databases">
        <title>Isolation and characterization of Sporomusa carbonis sp. nov., a carboxydotrophic hydrogenogen in the genus of Sporomusa isolated from a charcoal burning pile.</title>
        <authorList>
            <person name="Boeer T."/>
            <person name="Rosenbaum F."/>
            <person name="Eysell L."/>
            <person name="Mueller V."/>
            <person name="Daniel R."/>
            <person name="Poehlein A."/>
        </authorList>
    </citation>
    <scope>NUCLEOTIDE SEQUENCE [LARGE SCALE GENOMIC DNA]</scope>
    <source>
        <strain evidence="1">DSM 3132</strain>
    </source>
</reference>
<dbReference type="PIRSF" id="PIRSF037227">
    <property type="entry name" value="Aminobenzoyl-glu_utiliz_pB"/>
    <property type="match status" value="1"/>
</dbReference>
<dbReference type="InterPro" id="IPR002933">
    <property type="entry name" value="Peptidase_M20"/>
</dbReference>
<dbReference type="EMBL" id="CP155571">
    <property type="protein sequence ID" value="XFO73468.1"/>
    <property type="molecule type" value="Genomic_DNA"/>
</dbReference>
<dbReference type="Proteomes" id="UP000216052">
    <property type="component" value="Chromosome"/>
</dbReference>
<proteinExistence type="predicted"/>
<sequence length="468" mass="51413">MLKQKVWSNIDENSQMLKKMARDIWENPEVSLEEVFASKLQAKVLEEAGLKVSLGLKGMPTALIAEYGEGKPVIGILGEYDALESLSQDSAPDRKVRVEGGHGHGCGHNLLGVAGVGAAIAIKEAIERGELKGTVRYYGCPAEEELIGKLFMLRDGYFDNCDALLYWHPSSNNTPWRVPCLAATSVLFSFRGLTAHAPQAHMGRSALDAVELMNVGANYLREHLPREVMFHYSILGNGIAPNTVPDRCQSWYMMRAPKRTQLDEAFQRLVEVAKGAAMMTGTMLENVEVLGGGNEVIVNQTIADLFVKNMNELGGGPAFTEEDYAFAEKLTDQFTPEQKLRGAQAFQIPPEYYDKVLMDKVVSKTNCDVFPVSGDADPSWLFPLGAVYCATWPIGVFTHTWQATACTGSNIGFNGMLFASKTLAGACYELMTDSGLVEKVKDEFRETTKNLNYKMNIGADAVPKKVKL</sequence>
<dbReference type="EC" id="3.5.1.-" evidence="1"/>
<evidence type="ECO:0000313" key="2">
    <source>
        <dbReference type="Proteomes" id="UP000216052"/>
    </source>
</evidence>
<dbReference type="RefSeq" id="WP_093796280.1">
    <property type="nucleotide sequence ID" value="NZ_CP155571.1"/>
</dbReference>
<name>A0ABZ3J5Z6_SPOA4</name>
<evidence type="ECO:0000313" key="1">
    <source>
        <dbReference type="EMBL" id="XFO73468.1"/>
    </source>
</evidence>
<dbReference type="NCBIfam" id="TIGR01891">
    <property type="entry name" value="amidohydrolases"/>
    <property type="match status" value="1"/>
</dbReference>
<dbReference type="InterPro" id="IPR017145">
    <property type="entry name" value="Aminobenzoyl-glu_utiliz_pB"/>
</dbReference>
<dbReference type="SUPFAM" id="SSF55031">
    <property type="entry name" value="Bacterial exopeptidase dimerisation domain"/>
    <property type="match status" value="1"/>
</dbReference>
<gene>
    <name evidence="1" type="primary">abgB_3</name>
    <name evidence="1" type="ORF">SPACI_035670</name>
</gene>